<keyword evidence="8" id="KW-0378">Hydrolase</keyword>
<sequence length="503" mass="56705">MYGHWMLTPCLPVLALGLVCFCLCVRAGQIPCYTSDPDPYRRYSTKSAYAEIPAVTGGTDTGRSDTVDAGCSPVMIWHLLRHGYRYPADSDIEVFNAILPVFRDNIVANTTVSNQFCAGDLAALRDWKPRMDPSDGSKLVKTGYEEMMRIAKNFRIKYPTLLNVSIDDMLASFHFRHTDTERTRESAKSFAKGLLKQPGMTDQELEALVNRIPMTVYPTTNDRLLRFFDACERYKKTIRSKPVAELDKFDNGAIISEVIANISRRIGLRQNMNISVSQSLWLACASEYAIYGLTQDSTVKNSSAAPWCSVFIRDDLKAFEYRTDLPYYYKYSYGHKLSYEQACPLLKDFIGSVRNASTKDNFTKVVIRVGHSPTIVPFYANLGLFKDSTPLTADNFLSQGNRKLRTSYIDPMASNINFVVYKCGNAHKFKMHVNERETTFPGCNDMFCDIETLMNSVGKAADTCDFDQMCKWPIDPSTGGATRADGAMTFWLMIFAKFLMSAV</sequence>
<comment type="catalytic activity">
    <reaction evidence="13">
        <text>1D-myo-inositol 1,2,4,5,6-pentakisphosphate + H2O = 1D-myo-inositol 1,2,5,6-tetrakisphosphate + phosphate</text>
        <dbReference type="Rhea" id="RHEA:77115"/>
        <dbReference type="ChEBI" id="CHEBI:15377"/>
        <dbReference type="ChEBI" id="CHEBI:43474"/>
        <dbReference type="ChEBI" id="CHEBI:57798"/>
        <dbReference type="ChEBI" id="CHEBI:195535"/>
        <dbReference type="EC" id="3.1.3.62"/>
    </reaction>
    <physiologicalReaction direction="left-to-right" evidence="13">
        <dbReference type="Rhea" id="RHEA:77116"/>
    </physiologicalReaction>
</comment>
<dbReference type="FunCoup" id="A0A1S3HXA7">
    <property type="interactions" value="571"/>
</dbReference>
<dbReference type="GO" id="GO:0005886">
    <property type="term" value="C:plasma membrane"/>
    <property type="evidence" value="ECO:0007669"/>
    <property type="project" value="UniProtKB-SubCell"/>
</dbReference>
<evidence type="ECO:0000256" key="3">
    <source>
        <dbReference type="ARBA" id="ARBA00012976"/>
    </source>
</evidence>
<dbReference type="STRING" id="7574.A0A1S3HXA7"/>
<reference evidence="19" key="1">
    <citation type="submission" date="2025-08" db="UniProtKB">
        <authorList>
            <consortium name="RefSeq"/>
        </authorList>
    </citation>
    <scope>IDENTIFICATION</scope>
    <source>
        <tissue evidence="19">Gonads</tissue>
    </source>
</reference>
<evidence type="ECO:0000256" key="8">
    <source>
        <dbReference type="ARBA" id="ARBA00022801"/>
    </source>
</evidence>
<dbReference type="PANTHER" id="PTHR20963">
    <property type="entry name" value="MULTIPLE INOSITOL POLYPHOSPHATE PHOSPHATASE-RELATED"/>
    <property type="match status" value="1"/>
</dbReference>
<name>A0A1S3HXA7_LINAN</name>
<evidence type="ECO:0000256" key="11">
    <source>
        <dbReference type="ARBA" id="ARBA00031642"/>
    </source>
</evidence>
<dbReference type="InParanoid" id="A0A1S3HXA7"/>
<dbReference type="Pfam" id="PF00328">
    <property type="entry name" value="His_Phos_2"/>
    <property type="match status" value="1"/>
</dbReference>
<dbReference type="OrthoDB" id="6509975at2759"/>
<comment type="subcellular location">
    <subcellularLocation>
        <location evidence="1">Cell membrane</location>
    </subcellularLocation>
</comment>
<gene>
    <name evidence="19" type="primary">LOC106159043</name>
</gene>
<feature type="disulfide bond" evidence="16">
    <location>
        <begin position="443"/>
        <end position="448"/>
    </location>
</feature>
<comment type="similarity">
    <text evidence="2">Belongs to the histidine acid phosphatase family. MINPP1 subfamily.</text>
</comment>
<evidence type="ECO:0000256" key="14">
    <source>
        <dbReference type="ARBA" id="ARBA00043691"/>
    </source>
</evidence>
<dbReference type="InterPro" id="IPR016274">
    <property type="entry name" value="Histidine_acid_Pase_euk"/>
</dbReference>
<dbReference type="EC" id="3.1.3.62" evidence="4"/>
<dbReference type="KEGG" id="lak:106159043"/>
<keyword evidence="16" id="KW-1015">Disulfide bond</keyword>
<organism evidence="18 19">
    <name type="scientific">Lingula anatina</name>
    <name type="common">Brachiopod</name>
    <name type="synonym">Lingula unguis</name>
    <dbReference type="NCBI Taxonomy" id="7574"/>
    <lineage>
        <taxon>Eukaryota</taxon>
        <taxon>Metazoa</taxon>
        <taxon>Spiralia</taxon>
        <taxon>Lophotrochozoa</taxon>
        <taxon>Brachiopoda</taxon>
        <taxon>Linguliformea</taxon>
        <taxon>Lingulata</taxon>
        <taxon>Lingulida</taxon>
        <taxon>Linguloidea</taxon>
        <taxon>Lingulidae</taxon>
        <taxon>Lingula</taxon>
    </lineage>
</organism>
<dbReference type="GO" id="GO:0003993">
    <property type="term" value="F:acid phosphatase activity"/>
    <property type="evidence" value="ECO:0007669"/>
    <property type="project" value="TreeGrafter"/>
</dbReference>
<dbReference type="AlphaFoldDB" id="A0A1S3HXA7"/>
<evidence type="ECO:0000256" key="1">
    <source>
        <dbReference type="ARBA" id="ARBA00004236"/>
    </source>
</evidence>
<feature type="disulfide bond" evidence="16">
    <location>
        <begin position="71"/>
        <end position="423"/>
    </location>
</feature>
<dbReference type="RefSeq" id="XP_013390667.1">
    <property type="nucleotide sequence ID" value="XM_013535213.1"/>
</dbReference>
<keyword evidence="6" id="KW-1003">Cell membrane</keyword>
<evidence type="ECO:0000313" key="18">
    <source>
        <dbReference type="Proteomes" id="UP000085678"/>
    </source>
</evidence>
<evidence type="ECO:0000256" key="7">
    <source>
        <dbReference type="ARBA" id="ARBA00022729"/>
    </source>
</evidence>
<evidence type="ECO:0000256" key="5">
    <source>
        <dbReference type="ARBA" id="ARBA00018097"/>
    </source>
</evidence>
<dbReference type="GeneID" id="106159043"/>
<feature type="chain" id="PRO_5010175290" description="Multiple inositol polyphosphate phosphatase 1" evidence="17">
    <location>
        <begin position="28"/>
        <end position="503"/>
    </location>
</feature>
<comment type="catalytic activity">
    <reaction evidence="14">
        <text>1D-myo-inositol hexakisphosphate + H2O = 1D-myo-inositol 1,2,4,5,6-pentakisphosphate + phosphate</text>
        <dbReference type="Rhea" id="RHEA:16989"/>
        <dbReference type="ChEBI" id="CHEBI:15377"/>
        <dbReference type="ChEBI" id="CHEBI:43474"/>
        <dbReference type="ChEBI" id="CHEBI:57798"/>
        <dbReference type="ChEBI" id="CHEBI:58130"/>
        <dbReference type="EC" id="3.1.3.62"/>
    </reaction>
    <physiologicalReaction direction="left-to-right" evidence="14">
        <dbReference type="Rhea" id="RHEA:16990"/>
    </physiologicalReaction>
</comment>
<evidence type="ECO:0000256" key="2">
    <source>
        <dbReference type="ARBA" id="ARBA00008422"/>
    </source>
</evidence>
<evidence type="ECO:0000256" key="13">
    <source>
        <dbReference type="ARBA" id="ARBA00043671"/>
    </source>
</evidence>
<evidence type="ECO:0000256" key="16">
    <source>
        <dbReference type="PIRSR" id="PIRSR000894-2"/>
    </source>
</evidence>
<dbReference type="GO" id="GO:0034417">
    <property type="term" value="F:bisphosphoglycerate 3-phosphatase activity"/>
    <property type="evidence" value="ECO:0007669"/>
    <property type="project" value="UniProtKB-EC"/>
</dbReference>
<accession>A0A1S3HXA7</accession>
<comment type="catalytic activity">
    <reaction evidence="15">
        <text>(2R)-2,3-bisphosphoglycerate + H2O = (2R)-2-phosphoglycerate + phosphate</text>
        <dbReference type="Rhea" id="RHEA:27381"/>
        <dbReference type="ChEBI" id="CHEBI:15377"/>
        <dbReference type="ChEBI" id="CHEBI:43474"/>
        <dbReference type="ChEBI" id="CHEBI:58248"/>
        <dbReference type="ChEBI" id="CHEBI:58289"/>
        <dbReference type="EC" id="3.1.3.80"/>
    </reaction>
    <physiologicalReaction direction="left-to-right" evidence="15">
        <dbReference type="Rhea" id="RHEA:27382"/>
    </physiologicalReaction>
</comment>
<dbReference type="Proteomes" id="UP000085678">
    <property type="component" value="Unplaced"/>
</dbReference>
<dbReference type="GO" id="GO:0052745">
    <property type="term" value="F:inositol phosphate phosphatase activity"/>
    <property type="evidence" value="ECO:0007669"/>
    <property type="project" value="TreeGrafter"/>
</dbReference>
<feature type="signal peptide" evidence="17">
    <location>
        <begin position="1"/>
        <end position="27"/>
    </location>
</feature>
<comment type="catalytic activity">
    <reaction evidence="12">
        <text>1D-myo-inositol 1,2,5,6-tetrakisphosphate + H2O = 1D-myo-inositol 1,2,6-trisphosphate + phosphate</text>
        <dbReference type="Rhea" id="RHEA:77119"/>
        <dbReference type="ChEBI" id="CHEBI:15377"/>
        <dbReference type="ChEBI" id="CHEBI:43474"/>
        <dbReference type="ChEBI" id="CHEBI:195535"/>
        <dbReference type="ChEBI" id="CHEBI:195537"/>
        <dbReference type="EC" id="3.1.3.62"/>
    </reaction>
    <physiologicalReaction direction="left-to-right" evidence="12">
        <dbReference type="Rhea" id="RHEA:77120"/>
    </physiologicalReaction>
</comment>
<evidence type="ECO:0000256" key="15">
    <source>
        <dbReference type="ARBA" id="ARBA00043832"/>
    </source>
</evidence>
<evidence type="ECO:0000256" key="9">
    <source>
        <dbReference type="ARBA" id="ARBA00023136"/>
    </source>
</evidence>
<evidence type="ECO:0000256" key="10">
    <source>
        <dbReference type="ARBA" id="ARBA00023180"/>
    </source>
</evidence>
<proteinExistence type="inferred from homology"/>
<dbReference type="PANTHER" id="PTHR20963:SF8">
    <property type="entry name" value="MULTIPLE INOSITOL POLYPHOSPHATE PHOSPHATASE 1"/>
    <property type="match status" value="1"/>
</dbReference>
<protein>
    <recommendedName>
        <fullName evidence="5">Multiple inositol polyphosphate phosphatase 1</fullName>
        <ecNumber evidence="4">3.1.3.62</ecNumber>
        <ecNumber evidence="3">3.1.3.80</ecNumber>
    </recommendedName>
    <alternativeName>
        <fullName evidence="11">2,3-bisphosphoglycerate 3-phosphatase</fullName>
    </alternativeName>
</protein>
<evidence type="ECO:0000313" key="19">
    <source>
        <dbReference type="RefSeq" id="XP_013390667.1"/>
    </source>
</evidence>
<evidence type="ECO:0000256" key="6">
    <source>
        <dbReference type="ARBA" id="ARBA00022475"/>
    </source>
</evidence>
<evidence type="ECO:0000256" key="17">
    <source>
        <dbReference type="SAM" id="SignalP"/>
    </source>
</evidence>
<dbReference type="Gene3D" id="3.40.50.1240">
    <property type="entry name" value="Phosphoglycerate mutase-like"/>
    <property type="match status" value="1"/>
</dbReference>
<keyword evidence="10" id="KW-0325">Glycoprotein</keyword>
<keyword evidence="18" id="KW-1185">Reference proteome</keyword>
<evidence type="ECO:0000256" key="4">
    <source>
        <dbReference type="ARBA" id="ARBA00013040"/>
    </source>
</evidence>
<dbReference type="SUPFAM" id="SSF53254">
    <property type="entry name" value="Phosphoglycerate mutase-like"/>
    <property type="match status" value="1"/>
</dbReference>
<dbReference type="InterPro" id="IPR000560">
    <property type="entry name" value="His_Pase_clade-2"/>
</dbReference>
<keyword evidence="9" id="KW-0472">Membrane</keyword>
<dbReference type="PIRSF" id="PIRSF000894">
    <property type="entry name" value="Acid_phosphatase"/>
    <property type="match status" value="1"/>
</dbReference>
<keyword evidence="7 17" id="KW-0732">Signal</keyword>
<dbReference type="InterPro" id="IPR029033">
    <property type="entry name" value="His_PPase_superfam"/>
</dbReference>
<dbReference type="EC" id="3.1.3.80" evidence="3"/>
<evidence type="ECO:0000256" key="12">
    <source>
        <dbReference type="ARBA" id="ARBA00043668"/>
    </source>
</evidence>
<dbReference type="CDD" id="cd07061">
    <property type="entry name" value="HP_HAP_like"/>
    <property type="match status" value="1"/>
</dbReference>